<keyword evidence="5" id="KW-1185">Reference proteome</keyword>
<dbReference type="InterPro" id="IPR020904">
    <property type="entry name" value="Sc_DH/Rdtase_CS"/>
</dbReference>
<proteinExistence type="inferred from homology"/>
<dbReference type="PRINTS" id="PR00080">
    <property type="entry name" value="SDRFAMILY"/>
</dbReference>
<reference evidence="4 5" key="1">
    <citation type="journal article" date="2018" name="Front. Microbiol.">
        <title>Genome-Wide Analysis of Corynespora cassiicola Leaf Fall Disease Putative Effectors.</title>
        <authorList>
            <person name="Lopez D."/>
            <person name="Ribeiro S."/>
            <person name="Label P."/>
            <person name="Fumanal B."/>
            <person name="Venisse J.S."/>
            <person name="Kohler A."/>
            <person name="de Oliveira R.R."/>
            <person name="Labutti K."/>
            <person name="Lipzen A."/>
            <person name="Lail K."/>
            <person name="Bauer D."/>
            <person name="Ohm R.A."/>
            <person name="Barry K.W."/>
            <person name="Spatafora J."/>
            <person name="Grigoriev I.V."/>
            <person name="Martin F.M."/>
            <person name="Pujade-Renaud V."/>
        </authorList>
    </citation>
    <scope>NUCLEOTIDE SEQUENCE [LARGE SCALE GENOMIC DNA]</scope>
    <source>
        <strain evidence="4 5">Philippines</strain>
    </source>
</reference>
<dbReference type="CDD" id="cd05233">
    <property type="entry name" value="SDR_c"/>
    <property type="match status" value="1"/>
</dbReference>
<dbReference type="EMBL" id="KZ678140">
    <property type="protein sequence ID" value="PSN63159.1"/>
    <property type="molecule type" value="Genomic_DNA"/>
</dbReference>
<dbReference type="OrthoDB" id="1669814at2759"/>
<dbReference type="PANTHER" id="PTHR24321:SF8">
    <property type="entry name" value="ESTRADIOL 17-BETA-DEHYDROGENASE 8-RELATED"/>
    <property type="match status" value="1"/>
</dbReference>
<sequence length="234" mass="24559">MGLATARTLVQAGAFVAICDMNGPALERVSLELDPRAECVIAETVDVTDRKAFRKFLETTKNTFGGIDGVANYAGTAGKELGTHSIWDISDDEFGLVMNVNVRGAFNVISEAVRPGVLSHGGSVVHVGSMFSLQGFTKGAVYSASKHAVLGLVRSAAKDAGDRVRVNCVLPGAIDTPMHQANLKRVPDFVPAPSTPIPRDGKSQEVADVTIFLLSERSSFVTGAAWSVDGGANA</sequence>
<dbReference type="PROSITE" id="PS00061">
    <property type="entry name" value="ADH_SHORT"/>
    <property type="match status" value="1"/>
</dbReference>
<name>A0A2T2NCQ4_CORCC</name>
<dbReference type="FunFam" id="3.40.50.720:FF:000084">
    <property type="entry name" value="Short-chain dehydrogenase reductase"/>
    <property type="match status" value="1"/>
</dbReference>
<keyword evidence="3" id="KW-0560">Oxidoreductase</keyword>
<evidence type="ECO:0000313" key="5">
    <source>
        <dbReference type="Proteomes" id="UP000240883"/>
    </source>
</evidence>
<comment type="similarity">
    <text evidence="1">Belongs to the short-chain dehydrogenases/reductases (SDR) family.</text>
</comment>
<protein>
    <submittedName>
        <fullName evidence="4">Short-chain dehydrogenase/ reductase</fullName>
    </submittedName>
</protein>
<dbReference type="STRING" id="1448308.A0A2T2NCQ4"/>
<evidence type="ECO:0000256" key="3">
    <source>
        <dbReference type="ARBA" id="ARBA00023002"/>
    </source>
</evidence>
<dbReference type="Proteomes" id="UP000240883">
    <property type="component" value="Unassembled WGS sequence"/>
</dbReference>
<dbReference type="InterPro" id="IPR036291">
    <property type="entry name" value="NAD(P)-bd_dom_sf"/>
</dbReference>
<dbReference type="Gene3D" id="3.40.50.720">
    <property type="entry name" value="NAD(P)-binding Rossmann-like Domain"/>
    <property type="match status" value="1"/>
</dbReference>
<accession>A0A2T2NCQ4</accession>
<gene>
    <name evidence="4" type="ORF">BS50DRAFT_623967</name>
</gene>
<evidence type="ECO:0000256" key="1">
    <source>
        <dbReference type="ARBA" id="ARBA00006484"/>
    </source>
</evidence>
<dbReference type="PANTHER" id="PTHR24321">
    <property type="entry name" value="DEHYDROGENASES, SHORT CHAIN"/>
    <property type="match status" value="1"/>
</dbReference>
<dbReference type="PRINTS" id="PR00081">
    <property type="entry name" value="GDHRDH"/>
</dbReference>
<dbReference type="GO" id="GO:0016491">
    <property type="term" value="F:oxidoreductase activity"/>
    <property type="evidence" value="ECO:0007669"/>
    <property type="project" value="UniProtKB-KW"/>
</dbReference>
<dbReference type="SUPFAM" id="SSF51735">
    <property type="entry name" value="NAD(P)-binding Rossmann-fold domains"/>
    <property type="match status" value="1"/>
</dbReference>
<dbReference type="AlphaFoldDB" id="A0A2T2NCQ4"/>
<keyword evidence="2" id="KW-0521">NADP</keyword>
<organism evidence="4 5">
    <name type="scientific">Corynespora cassiicola Philippines</name>
    <dbReference type="NCBI Taxonomy" id="1448308"/>
    <lineage>
        <taxon>Eukaryota</taxon>
        <taxon>Fungi</taxon>
        <taxon>Dikarya</taxon>
        <taxon>Ascomycota</taxon>
        <taxon>Pezizomycotina</taxon>
        <taxon>Dothideomycetes</taxon>
        <taxon>Pleosporomycetidae</taxon>
        <taxon>Pleosporales</taxon>
        <taxon>Corynesporascaceae</taxon>
        <taxon>Corynespora</taxon>
    </lineage>
</organism>
<dbReference type="InterPro" id="IPR002347">
    <property type="entry name" value="SDR_fam"/>
</dbReference>
<evidence type="ECO:0000256" key="2">
    <source>
        <dbReference type="ARBA" id="ARBA00022857"/>
    </source>
</evidence>
<evidence type="ECO:0000313" key="4">
    <source>
        <dbReference type="EMBL" id="PSN63159.1"/>
    </source>
</evidence>
<dbReference type="Pfam" id="PF13561">
    <property type="entry name" value="adh_short_C2"/>
    <property type="match status" value="1"/>
</dbReference>